<dbReference type="EMBL" id="DXGD01000048">
    <property type="protein sequence ID" value="HIW98756.1"/>
    <property type="molecule type" value="Genomic_DNA"/>
</dbReference>
<gene>
    <name evidence="3" type="ORF">H9871_01290</name>
</gene>
<evidence type="ECO:0000313" key="4">
    <source>
        <dbReference type="Proteomes" id="UP000824151"/>
    </source>
</evidence>
<reference evidence="3" key="2">
    <citation type="submission" date="2021-04" db="EMBL/GenBank/DDBJ databases">
        <authorList>
            <person name="Gilroy R."/>
        </authorList>
    </citation>
    <scope>NUCLEOTIDE SEQUENCE</scope>
    <source>
        <strain evidence="3">ChiHejej3B27-3195</strain>
    </source>
</reference>
<dbReference type="Proteomes" id="UP000824151">
    <property type="component" value="Unassembled WGS sequence"/>
</dbReference>
<accession>A0A9D1US49</accession>
<comment type="caution">
    <text evidence="3">The sequence shown here is derived from an EMBL/GenBank/DDBJ whole genome shotgun (WGS) entry which is preliminary data.</text>
</comment>
<reference evidence="3" key="1">
    <citation type="journal article" date="2021" name="PeerJ">
        <title>Extensive microbial diversity within the chicken gut microbiome revealed by metagenomics and culture.</title>
        <authorList>
            <person name="Gilroy R."/>
            <person name="Ravi A."/>
            <person name="Getino M."/>
            <person name="Pursley I."/>
            <person name="Horton D.L."/>
            <person name="Alikhan N.F."/>
            <person name="Baker D."/>
            <person name="Gharbi K."/>
            <person name="Hall N."/>
            <person name="Watson M."/>
            <person name="Adriaenssens E.M."/>
            <person name="Foster-Nyarko E."/>
            <person name="Jarju S."/>
            <person name="Secka A."/>
            <person name="Antonio M."/>
            <person name="Oren A."/>
            <person name="Chaudhuri R.R."/>
            <person name="La Ragione R."/>
            <person name="Hildebrand F."/>
            <person name="Pallen M.J."/>
        </authorList>
    </citation>
    <scope>NUCLEOTIDE SEQUENCE</scope>
    <source>
        <strain evidence="3">ChiHejej3B27-3195</strain>
    </source>
</reference>
<protein>
    <submittedName>
        <fullName evidence="3">Polysaccharide pyruvyl transferase family protein</fullName>
    </submittedName>
</protein>
<dbReference type="PANTHER" id="PTHR36836">
    <property type="entry name" value="COLANIC ACID BIOSYNTHESIS PROTEIN WCAK"/>
    <property type="match status" value="1"/>
</dbReference>
<proteinExistence type="predicted"/>
<sequence length="364" mass="38738">MSFQGSRIQLLGYFGWGNFGDDLFREVCQERAEMLWPQGLVRVFEGQRQNFSHPRPDAALRRLWASARGSLWATGFAHCGGSVFTELRGTAALRLKLPGRAFEALGISVGPFDAPADQGAVVAALKGFSRVVVRDQESFDRLRGDGVLGGDLAALSRRVRTSADRRVSVEGSQASPPGRDTTGQGHSAGIVICPSQAAPESAEDAAAQIAATLASTDERICVLALNAHPHLGDHVKASVIADELQKGGRSVELLDYGSLGIDGVFDVLGRARLVWSQRLHGAIVSYLLGTPVAIVDHHEKCGAFARDIGLDARFLAREFSELAATVDSLVPARGSGAGTGTVPWTRPVADYVARAEAAYRPSTP</sequence>
<organism evidence="3 4">
    <name type="scientific">Candidatus Nesterenkonia stercoripullorum</name>
    <dbReference type="NCBI Taxonomy" id="2838701"/>
    <lineage>
        <taxon>Bacteria</taxon>
        <taxon>Bacillati</taxon>
        <taxon>Actinomycetota</taxon>
        <taxon>Actinomycetes</taxon>
        <taxon>Micrococcales</taxon>
        <taxon>Micrococcaceae</taxon>
        <taxon>Nesterenkonia</taxon>
    </lineage>
</organism>
<feature type="domain" description="Polysaccharide pyruvyl transferase" evidence="2">
    <location>
        <begin position="18"/>
        <end position="298"/>
    </location>
</feature>
<dbReference type="GO" id="GO:0016740">
    <property type="term" value="F:transferase activity"/>
    <property type="evidence" value="ECO:0007669"/>
    <property type="project" value="UniProtKB-KW"/>
</dbReference>
<feature type="region of interest" description="Disordered" evidence="1">
    <location>
        <begin position="164"/>
        <end position="188"/>
    </location>
</feature>
<dbReference type="PANTHER" id="PTHR36836:SF1">
    <property type="entry name" value="COLANIC ACID BIOSYNTHESIS PROTEIN WCAK"/>
    <property type="match status" value="1"/>
</dbReference>
<dbReference type="AlphaFoldDB" id="A0A9D1US49"/>
<evidence type="ECO:0000313" key="3">
    <source>
        <dbReference type="EMBL" id="HIW98756.1"/>
    </source>
</evidence>
<dbReference type="Pfam" id="PF04230">
    <property type="entry name" value="PS_pyruv_trans"/>
    <property type="match status" value="1"/>
</dbReference>
<feature type="compositionally biased region" description="Polar residues" evidence="1">
    <location>
        <begin position="170"/>
        <end position="185"/>
    </location>
</feature>
<keyword evidence="3" id="KW-0808">Transferase</keyword>
<dbReference type="InterPro" id="IPR007345">
    <property type="entry name" value="Polysacch_pyruvyl_Trfase"/>
</dbReference>
<name>A0A9D1US49_9MICC</name>
<evidence type="ECO:0000259" key="2">
    <source>
        <dbReference type="Pfam" id="PF04230"/>
    </source>
</evidence>
<evidence type="ECO:0000256" key="1">
    <source>
        <dbReference type="SAM" id="MobiDB-lite"/>
    </source>
</evidence>